<comment type="caution">
    <text evidence="3">The sequence shown here is derived from an EMBL/GenBank/DDBJ whole genome shotgun (WGS) entry which is preliminary data.</text>
</comment>
<evidence type="ECO:0000256" key="1">
    <source>
        <dbReference type="ARBA" id="ARBA00022801"/>
    </source>
</evidence>
<proteinExistence type="predicted"/>
<dbReference type="EMBL" id="JMEE01000031">
    <property type="protein sequence ID" value="RWR02183.1"/>
    <property type="molecule type" value="Genomic_DNA"/>
</dbReference>
<dbReference type="InterPro" id="IPR050272">
    <property type="entry name" value="Isochorismatase-like_hydrls"/>
</dbReference>
<dbReference type="InterPro" id="IPR036380">
    <property type="entry name" value="Isochorismatase-like_sf"/>
</dbReference>
<name>A0A443IDR6_9GAMM</name>
<accession>A0A443IDR6</accession>
<evidence type="ECO:0000259" key="2">
    <source>
        <dbReference type="Pfam" id="PF00857"/>
    </source>
</evidence>
<sequence>MTAALVIVNLIEDLAGIKGRANACYSQVVERNIVTRVNAATAYARVRKIPVIWSRIQFGDDYQAMPAHSLLFTQMKLIGALRAGSAGSHWLENVNVQQHDEVFEHRGLSAFTGNNLLAWLHQHKRQHLLIAGISSCLTIESTVREAHERGIDVTVLEDICAAESLLAHQQSMENLQRFANISSTRLWTNG</sequence>
<keyword evidence="1" id="KW-0378">Hydrolase</keyword>
<dbReference type="GO" id="GO:0016787">
    <property type="term" value="F:hydrolase activity"/>
    <property type="evidence" value="ECO:0007669"/>
    <property type="project" value="UniProtKB-KW"/>
</dbReference>
<dbReference type="AlphaFoldDB" id="A0A443IDR6"/>
<organism evidence="3 4">
    <name type="scientific">[Pantoea] beijingensis</name>
    <dbReference type="NCBI Taxonomy" id="1324864"/>
    <lineage>
        <taxon>Bacteria</taxon>
        <taxon>Pseudomonadati</taxon>
        <taxon>Pseudomonadota</taxon>
        <taxon>Gammaproteobacteria</taxon>
        <taxon>Enterobacterales</taxon>
        <taxon>Erwiniaceae</taxon>
        <taxon>Erwinia</taxon>
    </lineage>
</organism>
<reference evidence="3 4" key="1">
    <citation type="submission" date="2014-04" db="EMBL/GenBank/DDBJ databases">
        <title>Draft genome sequence of Pantoea beijingensis strain LMG 27579, an emerging pathogen to Pleurotus eryngii with potential industrial application.</title>
        <authorList>
            <person name="Xu F."/>
            <person name="Liu Y."/>
            <person name="Wang S."/>
            <person name="Yin Y."/>
            <person name="Ma Y."/>
            <person name="Zhao S."/>
            <person name="Rong C."/>
        </authorList>
    </citation>
    <scope>NUCLEOTIDE SEQUENCE [LARGE SCALE GENOMIC DNA]</scope>
    <source>
        <strain evidence="3 4">LMG 27579</strain>
    </source>
</reference>
<gene>
    <name evidence="3" type="ORF">ED28_11165</name>
</gene>
<dbReference type="Pfam" id="PF00857">
    <property type="entry name" value="Isochorismatase"/>
    <property type="match status" value="1"/>
</dbReference>
<dbReference type="RefSeq" id="WP_128177945.1">
    <property type="nucleotide sequence ID" value="NZ_CP071409.1"/>
</dbReference>
<dbReference type="CDD" id="cd00431">
    <property type="entry name" value="cysteine_hydrolases"/>
    <property type="match status" value="1"/>
</dbReference>
<protein>
    <submittedName>
        <fullName evidence="3">Isochorismatase</fullName>
    </submittedName>
</protein>
<feature type="domain" description="Isochorismatase-like" evidence="2">
    <location>
        <begin position="4"/>
        <end position="184"/>
    </location>
</feature>
<dbReference type="PANTHER" id="PTHR43540:SF1">
    <property type="entry name" value="ISOCHORISMATASE HYDROLASE"/>
    <property type="match status" value="1"/>
</dbReference>
<dbReference type="SUPFAM" id="SSF52499">
    <property type="entry name" value="Isochorismatase-like hydrolases"/>
    <property type="match status" value="1"/>
</dbReference>
<dbReference type="InterPro" id="IPR000868">
    <property type="entry name" value="Isochorismatase-like_dom"/>
</dbReference>
<evidence type="ECO:0000313" key="4">
    <source>
        <dbReference type="Proteomes" id="UP000288794"/>
    </source>
</evidence>
<dbReference type="Gene3D" id="3.40.50.850">
    <property type="entry name" value="Isochorismatase-like"/>
    <property type="match status" value="1"/>
</dbReference>
<keyword evidence="4" id="KW-1185">Reference proteome</keyword>
<dbReference type="PANTHER" id="PTHR43540">
    <property type="entry name" value="PEROXYUREIDOACRYLATE/UREIDOACRYLATE AMIDOHYDROLASE-RELATED"/>
    <property type="match status" value="1"/>
</dbReference>
<evidence type="ECO:0000313" key="3">
    <source>
        <dbReference type="EMBL" id="RWR02183.1"/>
    </source>
</evidence>
<dbReference type="Proteomes" id="UP000288794">
    <property type="component" value="Unassembled WGS sequence"/>
</dbReference>